<dbReference type="EMBL" id="JBBKAR010000033">
    <property type="protein sequence ID" value="MEJ8304423.1"/>
    <property type="molecule type" value="Genomic_DNA"/>
</dbReference>
<accession>A0ACC6PBU5</accession>
<name>A0ACC6PBU5_9BACL</name>
<protein>
    <submittedName>
        <fullName evidence="1">Glycosyltransferase</fullName>
        <ecNumber evidence="1">2.4.-.-</ecNumber>
    </submittedName>
</protein>
<keyword evidence="1" id="KW-0808">Transferase</keyword>
<dbReference type="EC" id="2.4.-.-" evidence="1"/>
<gene>
    <name evidence="1" type="ORF">WKI47_11015</name>
</gene>
<comment type="caution">
    <text evidence="1">The sequence shown here is derived from an EMBL/GenBank/DDBJ whole genome shotgun (WGS) entry which is preliminary data.</text>
</comment>
<organism evidence="1 2">
    <name type="scientific">Saccharibacillus sacchari</name>
    <dbReference type="NCBI Taxonomy" id="456493"/>
    <lineage>
        <taxon>Bacteria</taxon>
        <taxon>Bacillati</taxon>
        <taxon>Bacillota</taxon>
        <taxon>Bacilli</taxon>
        <taxon>Bacillales</taxon>
        <taxon>Paenibacillaceae</taxon>
        <taxon>Saccharibacillus</taxon>
    </lineage>
</organism>
<keyword evidence="1" id="KW-0328">Glycosyltransferase</keyword>
<sequence>MVPVFNVEGYLERCLYSLLAQTLQNIEIIIVEDGSTDGSPKIAADFAGRDSRIRLIRQQNQGLSGARNTGLKAANGKFVGFVDSDDWVAPEMFETMYRQAETHGAQMCACDYALAYEDGRMESSVLGLRSEKLELRTIGLDRFWNSKTLGVTVWNKLYARSVIAENSLYFESNRNVFSEDVLFNLCFLKHASVCASVADSFYFYMQRENSLMKSPKPDYLKRELFLVDRFSDYYADYANRAVYRALLTRLFFERVQNACLHSLETGAGVANVHRGLVEAGGHASFETCMREAGEDRTIWMPMRVFARICGKRMYRSAAWYLGLFATLSKVKQRLASSTQPIGIADMAQTRAKASRKEEPA</sequence>
<dbReference type="Proteomes" id="UP001380953">
    <property type="component" value="Unassembled WGS sequence"/>
</dbReference>
<reference evidence="1" key="1">
    <citation type="submission" date="2024-03" db="EMBL/GenBank/DDBJ databases">
        <title>Whole genome sequecning of epiphytes from Marcgravia umbellata leaves.</title>
        <authorList>
            <person name="Kumar G."/>
            <person name="Savka M.A."/>
        </authorList>
    </citation>
    <scope>NUCLEOTIDE SEQUENCE</scope>
    <source>
        <strain evidence="1">RIT_BL5</strain>
    </source>
</reference>
<evidence type="ECO:0000313" key="2">
    <source>
        <dbReference type="Proteomes" id="UP001380953"/>
    </source>
</evidence>
<proteinExistence type="predicted"/>
<evidence type="ECO:0000313" key="1">
    <source>
        <dbReference type="EMBL" id="MEJ8304423.1"/>
    </source>
</evidence>
<keyword evidence="2" id="KW-1185">Reference proteome</keyword>